<comment type="caution">
    <text evidence="2">The sequence shown here is derived from an EMBL/GenBank/DDBJ whole genome shotgun (WGS) entry which is preliminary data.</text>
</comment>
<sequence>MFKKFVVSTCLIVSGVSFAQNLPNGIWETEYMSARDGQPKVVIHENNKVDLYIDKRCIFNIFGAPGVCTLNLLIPKSTTAEVVHSSADGIKKVYKLKDTKFALVTVNGVPKRFLAEEADHVIYSLPVNKTILHP</sequence>
<evidence type="ECO:0000313" key="2">
    <source>
        <dbReference type="EMBL" id="KAB8029962.1"/>
    </source>
</evidence>
<dbReference type="RefSeq" id="WP_152213304.1">
    <property type="nucleotide sequence ID" value="NZ_WFLN01000007.1"/>
</dbReference>
<feature type="signal peptide" evidence="1">
    <location>
        <begin position="1"/>
        <end position="19"/>
    </location>
</feature>
<accession>A0A833JCF9</accession>
<organism evidence="2 3">
    <name type="scientific">Fluviispira multicolorata</name>
    <dbReference type="NCBI Taxonomy" id="2654512"/>
    <lineage>
        <taxon>Bacteria</taxon>
        <taxon>Pseudomonadati</taxon>
        <taxon>Bdellovibrionota</taxon>
        <taxon>Oligoflexia</taxon>
        <taxon>Silvanigrellales</taxon>
        <taxon>Silvanigrellaceae</taxon>
        <taxon>Fluviispira</taxon>
    </lineage>
</organism>
<feature type="chain" id="PRO_5032897490" description="DUF4488 domain-containing protein" evidence="1">
    <location>
        <begin position="20"/>
        <end position="134"/>
    </location>
</feature>
<evidence type="ECO:0008006" key="4">
    <source>
        <dbReference type="Google" id="ProtNLM"/>
    </source>
</evidence>
<name>A0A833JCF9_9BACT</name>
<evidence type="ECO:0000313" key="3">
    <source>
        <dbReference type="Proteomes" id="UP000442694"/>
    </source>
</evidence>
<dbReference type="AlphaFoldDB" id="A0A833JCF9"/>
<keyword evidence="1" id="KW-0732">Signal</keyword>
<protein>
    <recommendedName>
        <fullName evidence="4">DUF4488 domain-containing protein</fullName>
    </recommendedName>
</protein>
<evidence type="ECO:0000256" key="1">
    <source>
        <dbReference type="SAM" id="SignalP"/>
    </source>
</evidence>
<reference evidence="2 3" key="1">
    <citation type="submission" date="2019-10" db="EMBL/GenBank/DDBJ databases">
        <title>New genus of Silvanigrellaceae.</title>
        <authorList>
            <person name="Pitt A."/>
            <person name="Hahn M.W."/>
        </authorList>
    </citation>
    <scope>NUCLEOTIDE SEQUENCE [LARGE SCALE GENOMIC DNA]</scope>
    <source>
        <strain evidence="2 3">33A1-SZDP</strain>
    </source>
</reference>
<proteinExistence type="predicted"/>
<gene>
    <name evidence="2" type="ORF">GCL57_10525</name>
</gene>
<dbReference type="Proteomes" id="UP000442694">
    <property type="component" value="Unassembled WGS sequence"/>
</dbReference>
<keyword evidence="3" id="KW-1185">Reference proteome</keyword>
<dbReference type="EMBL" id="WFLN01000007">
    <property type="protein sequence ID" value="KAB8029962.1"/>
    <property type="molecule type" value="Genomic_DNA"/>
</dbReference>